<reference evidence="1" key="1">
    <citation type="submission" date="2021-06" db="EMBL/GenBank/DDBJ databases">
        <authorList>
            <person name="Kallberg Y."/>
            <person name="Tangrot J."/>
            <person name="Rosling A."/>
        </authorList>
    </citation>
    <scope>NUCLEOTIDE SEQUENCE</scope>
    <source>
        <strain evidence="1">MA461A</strain>
    </source>
</reference>
<name>A0ACA9KTG5_9GLOM</name>
<gene>
    <name evidence="1" type="ORF">RPERSI_LOCUS1440</name>
</gene>
<evidence type="ECO:0000313" key="1">
    <source>
        <dbReference type="EMBL" id="CAG8492220.1"/>
    </source>
</evidence>
<dbReference type="EMBL" id="CAJVQC010001327">
    <property type="protein sequence ID" value="CAG8492220.1"/>
    <property type="molecule type" value="Genomic_DNA"/>
</dbReference>
<comment type="caution">
    <text evidence="1">The sequence shown here is derived from an EMBL/GenBank/DDBJ whole genome shotgun (WGS) entry which is preliminary data.</text>
</comment>
<sequence>KLGIAPTGSLQTQSVLETAGDCIAEGGKLGIFTPMYLLVGRKPVDIDL</sequence>
<dbReference type="Proteomes" id="UP000789920">
    <property type="component" value="Unassembled WGS sequence"/>
</dbReference>
<proteinExistence type="predicted"/>
<accession>A0ACA9KTG5</accession>
<protein>
    <submittedName>
        <fullName evidence="1">13018_t:CDS:1</fullName>
    </submittedName>
</protein>
<feature type="non-terminal residue" evidence="1">
    <location>
        <position position="1"/>
    </location>
</feature>
<organism evidence="1 2">
    <name type="scientific">Racocetra persica</name>
    <dbReference type="NCBI Taxonomy" id="160502"/>
    <lineage>
        <taxon>Eukaryota</taxon>
        <taxon>Fungi</taxon>
        <taxon>Fungi incertae sedis</taxon>
        <taxon>Mucoromycota</taxon>
        <taxon>Glomeromycotina</taxon>
        <taxon>Glomeromycetes</taxon>
        <taxon>Diversisporales</taxon>
        <taxon>Gigasporaceae</taxon>
        <taxon>Racocetra</taxon>
    </lineage>
</organism>
<evidence type="ECO:0000313" key="2">
    <source>
        <dbReference type="Proteomes" id="UP000789920"/>
    </source>
</evidence>
<keyword evidence="2" id="KW-1185">Reference proteome</keyword>